<protein>
    <submittedName>
        <fullName evidence="1">Uncharacterized protein</fullName>
    </submittedName>
</protein>
<name>A0AAW4N8H2_9BACT</name>
<dbReference type="AlphaFoldDB" id="A0AAW4N8H2"/>
<evidence type="ECO:0000313" key="1">
    <source>
        <dbReference type="EMBL" id="MBV3408644.1"/>
    </source>
</evidence>
<gene>
    <name evidence="1" type="ORF">KSW80_09580</name>
</gene>
<accession>A0AAW4N8H2</accession>
<organism evidence="1 2">
    <name type="scientific">Segatella copri</name>
    <dbReference type="NCBI Taxonomy" id="165179"/>
    <lineage>
        <taxon>Bacteria</taxon>
        <taxon>Pseudomonadati</taxon>
        <taxon>Bacteroidota</taxon>
        <taxon>Bacteroidia</taxon>
        <taxon>Bacteroidales</taxon>
        <taxon>Prevotellaceae</taxon>
        <taxon>Segatella</taxon>
    </lineage>
</organism>
<dbReference type="EMBL" id="JAHOEP010000024">
    <property type="protein sequence ID" value="MBV3408644.1"/>
    <property type="molecule type" value="Genomic_DNA"/>
</dbReference>
<proteinExistence type="predicted"/>
<sequence>MDMKEVMKGCKNKLERIAFLKDNCDKVIEKSYSKNFTPAELQQYKEKLVEVCDKIDALEDKKKSTIKEFKLEIDPLNSKRKEMIGNIRSKAKLVTEDCYMFTDADTRTTSFYNDDGDLVETRQATADELQAYLFPQSDMRAVGGTHLDATGTEGK</sequence>
<dbReference type="Proteomes" id="UP001196316">
    <property type="component" value="Unassembled WGS sequence"/>
</dbReference>
<evidence type="ECO:0000313" key="2">
    <source>
        <dbReference type="Proteomes" id="UP001196316"/>
    </source>
</evidence>
<reference evidence="1" key="1">
    <citation type="submission" date="2021-06" db="EMBL/GenBank/DDBJ databases">
        <title>Collection of gut derived symbiotic bacterial strains cultured from healthy donors.</title>
        <authorList>
            <person name="Lin H."/>
            <person name="Littmann E."/>
            <person name="Pamer E.G."/>
        </authorList>
    </citation>
    <scope>NUCLEOTIDE SEQUENCE</scope>
    <source>
        <strain evidence="1">MSK.21.60</strain>
    </source>
</reference>
<dbReference type="RefSeq" id="WP_217326680.1">
    <property type="nucleotide sequence ID" value="NZ_JAHOEK010000023.1"/>
</dbReference>
<comment type="caution">
    <text evidence="1">The sequence shown here is derived from an EMBL/GenBank/DDBJ whole genome shotgun (WGS) entry which is preliminary data.</text>
</comment>